<dbReference type="NCBIfam" id="NF004283">
    <property type="entry name" value="PRK05692.1"/>
    <property type="match status" value="1"/>
</dbReference>
<comment type="caution">
    <text evidence="5">The sequence shown here is derived from an EMBL/GenBank/DDBJ whole genome shotgun (WGS) entry which is preliminary data.</text>
</comment>
<evidence type="ECO:0000259" key="4">
    <source>
        <dbReference type="PROSITE" id="PS50991"/>
    </source>
</evidence>
<dbReference type="InterPro" id="IPR013785">
    <property type="entry name" value="Aldolase_TIM"/>
</dbReference>
<dbReference type="AlphaFoldDB" id="A0A2W7J4A5"/>
<gene>
    <name evidence="5" type="ORF">C8P66_110101</name>
</gene>
<evidence type="ECO:0000256" key="2">
    <source>
        <dbReference type="ARBA" id="ARBA00022723"/>
    </source>
</evidence>
<dbReference type="Proteomes" id="UP000249688">
    <property type="component" value="Unassembled WGS sequence"/>
</dbReference>
<dbReference type="GO" id="GO:0046951">
    <property type="term" value="P:ketone body biosynthetic process"/>
    <property type="evidence" value="ECO:0007669"/>
    <property type="project" value="TreeGrafter"/>
</dbReference>
<dbReference type="PANTHER" id="PTHR42738">
    <property type="entry name" value="HYDROXYMETHYLGLUTARYL-COA LYASE"/>
    <property type="match status" value="1"/>
</dbReference>
<organism evidence="5 6">
    <name type="scientific">Humitalea rosea</name>
    <dbReference type="NCBI Taxonomy" id="990373"/>
    <lineage>
        <taxon>Bacteria</taxon>
        <taxon>Pseudomonadati</taxon>
        <taxon>Pseudomonadota</taxon>
        <taxon>Alphaproteobacteria</taxon>
        <taxon>Acetobacterales</taxon>
        <taxon>Roseomonadaceae</taxon>
        <taxon>Humitalea</taxon>
    </lineage>
</organism>
<dbReference type="Pfam" id="PF00682">
    <property type="entry name" value="HMGL-like"/>
    <property type="match status" value="1"/>
</dbReference>
<dbReference type="OrthoDB" id="9784013at2"/>
<evidence type="ECO:0000256" key="3">
    <source>
        <dbReference type="ARBA" id="ARBA00023239"/>
    </source>
</evidence>
<proteinExistence type="inferred from homology"/>
<feature type="domain" description="Pyruvate carboxyltransferase" evidence="4">
    <location>
        <begin position="8"/>
        <end position="287"/>
    </location>
</feature>
<evidence type="ECO:0000313" key="5">
    <source>
        <dbReference type="EMBL" id="PZW45903.1"/>
    </source>
</evidence>
<dbReference type="EMBL" id="QKYU01000010">
    <property type="protein sequence ID" value="PZW45903.1"/>
    <property type="molecule type" value="Genomic_DNA"/>
</dbReference>
<dbReference type="CDD" id="cd07938">
    <property type="entry name" value="DRE_TIM_HMGL"/>
    <property type="match status" value="1"/>
</dbReference>
<dbReference type="PANTHER" id="PTHR42738:SF7">
    <property type="entry name" value="HYDROXYMETHYLGLUTARYL-COA LYASE"/>
    <property type="match status" value="1"/>
</dbReference>
<dbReference type="PROSITE" id="PS50991">
    <property type="entry name" value="PYR_CT"/>
    <property type="match status" value="1"/>
</dbReference>
<dbReference type="GO" id="GO:0006552">
    <property type="term" value="P:L-leucine catabolic process"/>
    <property type="evidence" value="ECO:0007669"/>
    <property type="project" value="TreeGrafter"/>
</dbReference>
<dbReference type="InterPro" id="IPR000891">
    <property type="entry name" value="PYR_CT"/>
</dbReference>
<keyword evidence="3 5" id="KW-0456">Lyase</keyword>
<dbReference type="SUPFAM" id="SSF51569">
    <property type="entry name" value="Aldolase"/>
    <property type="match status" value="1"/>
</dbReference>
<dbReference type="RefSeq" id="WP_111398169.1">
    <property type="nucleotide sequence ID" value="NZ_QKYU01000010.1"/>
</dbReference>
<keyword evidence="6" id="KW-1185">Reference proteome</keyword>
<evidence type="ECO:0000256" key="1">
    <source>
        <dbReference type="ARBA" id="ARBA00009405"/>
    </source>
</evidence>
<evidence type="ECO:0000313" key="6">
    <source>
        <dbReference type="Proteomes" id="UP000249688"/>
    </source>
</evidence>
<name>A0A2W7J4A5_9PROT</name>
<keyword evidence="2" id="KW-0479">Metal-binding</keyword>
<dbReference type="GO" id="GO:0046872">
    <property type="term" value="F:metal ion binding"/>
    <property type="evidence" value="ECO:0007669"/>
    <property type="project" value="UniProtKB-KW"/>
</dbReference>
<dbReference type="GO" id="GO:0004419">
    <property type="term" value="F:hydroxymethylglutaryl-CoA lyase activity"/>
    <property type="evidence" value="ECO:0007669"/>
    <property type="project" value="TreeGrafter"/>
</dbReference>
<dbReference type="InterPro" id="IPR043594">
    <property type="entry name" value="HMGL"/>
</dbReference>
<comment type="similarity">
    <text evidence="1">Belongs to the HMG-CoA lyase family.</text>
</comment>
<protein>
    <submittedName>
        <fullName evidence="5">Hydroxymethylglutaryl-CoA lyase</fullName>
    </submittedName>
</protein>
<sequence>MSDLPSHVTIAEEGPREGFQIEPGPIATSDKIALIDALSGTGLHHIQVASFVNPKLVPGWADAEATVAGFTPQPGVAYSALWFNANGLERALAFRDRLTLFGSISFAASEAFSKKNLNRDREGQKVAMAKMTAAHKAAGVPVTRIGIQAAFGCNYQGDISPAQVITAVSDAMAVAKDAGETIKDLTLADTMGWATPIRIERTVGEVRALWPDLALTLHLHDTRGLGIANAHAGMRMGVARFDATVGGLGGCPFAGQPGAPGNIASEELALLCQEMGIETGIDLDALIEAGRLAERIIGRRLPSAVLRGGALSAFRAKAA</sequence>
<accession>A0A2W7J4A5</accession>
<dbReference type="Gene3D" id="3.20.20.70">
    <property type="entry name" value="Aldolase class I"/>
    <property type="match status" value="1"/>
</dbReference>
<reference evidence="5 6" key="1">
    <citation type="submission" date="2018-06" db="EMBL/GenBank/DDBJ databases">
        <title>Genomic Encyclopedia of Archaeal and Bacterial Type Strains, Phase II (KMG-II): from individual species to whole genera.</title>
        <authorList>
            <person name="Goeker M."/>
        </authorList>
    </citation>
    <scope>NUCLEOTIDE SEQUENCE [LARGE SCALE GENOMIC DNA]</scope>
    <source>
        <strain evidence="5 6">DSM 24525</strain>
    </source>
</reference>